<dbReference type="EMBL" id="CAXLJL010000134">
    <property type="protein sequence ID" value="CAL5132689.1"/>
    <property type="molecule type" value="Genomic_DNA"/>
</dbReference>
<dbReference type="CDD" id="cd14473">
    <property type="entry name" value="FERM_B-lobe"/>
    <property type="match status" value="1"/>
</dbReference>
<dbReference type="PRINTS" id="PR00935">
    <property type="entry name" value="BAND41"/>
</dbReference>
<dbReference type="InterPro" id="IPR011993">
    <property type="entry name" value="PH-like_dom_sf"/>
</dbReference>
<reference evidence="2" key="1">
    <citation type="submission" date="2024-06" db="EMBL/GenBank/DDBJ databases">
        <authorList>
            <person name="Liu X."/>
            <person name="Lenzi L."/>
            <person name="Haldenby T S."/>
            <person name="Uol C."/>
        </authorList>
    </citation>
    <scope>NUCLEOTIDE SEQUENCE</scope>
</reference>
<dbReference type="InterPro" id="IPR019748">
    <property type="entry name" value="FERM_central"/>
</dbReference>
<dbReference type="AlphaFoldDB" id="A0AAV2T9H1"/>
<dbReference type="SUPFAM" id="SSF47031">
    <property type="entry name" value="Second domain of FERM"/>
    <property type="match status" value="1"/>
</dbReference>
<dbReference type="Gene3D" id="2.30.29.30">
    <property type="entry name" value="Pleckstrin-homology domain (PH domain)/Phosphotyrosine-binding domain (PTB)"/>
    <property type="match status" value="1"/>
</dbReference>
<dbReference type="GO" id="GO:0005856">
    <property type="term" value="C:cytoskeleton"/>
    <property type="evidence" value="ECO:0007669"/>
    <property type="project" value="TreeGrafter"/>
</dbReference>
<dbReference type="Proteomes" id="UP001497525">
    <property type="component" value="Unassembled WGS sequence"/>
</dbReference>
<dbReference type="InterPro" id="IPR000299">
    <property type="entry name" value="FERM_domain"/>
</dbReference>
<dbReference type="Pfam" id="PF09380">
    <property type="entry name" value="FERM_C"/>
    <property type="match status" value="1"/>
</dbReference>
<dbReference type="Gene3D" id="3.10.20.90">
    <property type="entry name" value="Phosphatidylinositol 3-kinase Catalytic Subunit, Chain A, domain 1"/>
    <property type="match status" value="1"/>
</dbReference>
<evidence type="ECO:0000313" key="3">
    <source>
        <dbReference type="Proteomes" id="UP001497525"/>
    </source>
</evidence>
<dbReference type="GO" id="GO:0031032">
    <property type="term" value="P:actomyosin structure organization"/>
    <property type="evidence" value="ECO:0007669"/>
    <property type="project" value="TreeGrafter"/>
</dbReference>
<dbReference type="InterPro" id="IPR029071">
    <property type="entry name" value="Ubiquitin-like_domsf"/>
</dbReference>
<dbReference type="InterPro" id="IPR018980">
    <property type="entry name" value="FERM_PH-like_C"/>
</dbReference>
<dbReference type="SUPFAM" id="SSF50729">
    <property type="entry name" value="PH domain-like"/>
    <property type="match status" value="1"/>
</dbReference>
<dbReference type="InterPro" id="IPR035963">
    <property type="entry name" value="FERM_2"/>
</dbReference>
<comment type="caution">
    <text evidence="2">The sequence shown here is derived from an EMBL/GenBank/DDBJ whole genome shotgun (WGS) entry which is preliminary data.</text>
</comment>
<dbReference type="SUPFAM" id="SSF54236">
    <property type="entry name" value="Ubiquitin-like"/>
    <property type="match status" value="1"/>
</dbReference>
<dbReference type="CDD" id="cd01765">
    <property type="entry name" value="FERM_F0_F1"/>
    <property type="match status" value="1"/>
</dbReference>
<gene>
    <name evidence="2" type="ORF">CDAUBV1_LOCUS5534</name>
</gene>
<dbReference type="InterPro" id="IPR014352">
    <property type="entry name" value="FERM/acyl-CoA-bd_prot_sf"/>
</dbReference>
<dbReference type="InterPro" id="IPR019749">
    <property type="entry name" value="Band_41_domain"/>
</dbReference>
<dbReference type="PROSITE" id="PS50057">
    <property type="entry name" value="FERM_3"/>
    <property type="match status" value="1"/>
</dbReference>
<dbReference type="InterPro" id="IPR018979">
    <property type="entry name" value="FERM_N"/>
</dbReference>
<feature type="domain" description="FERM" evidence="1">
    <location>
        <begin position="17"/>
        <end position="320"/>
    </location>
</feature>
<accession>A0AAV2T9H1</accession>
<evidence type="ECO:0000259" key="1">
    <source>
        <dbReference type="PROSITE" id="PS50057"/>
    </source>
</evidence>
<organism evidence="2 3">
    <name type="scientific">Calicophoron daubneyi</name>
    <name type="common">Rumen fluke</name>
    <name type="synonym">Paramphistomum daubneyi</name>
    <dbReference type="NCBI Taxonomy" id="300641"/>
    <lineage>
        <taxon>Eukaryota</taxon>
        <taxon>Metazoa</taxon>
        <taxon>Spiralia</taxon>
        <taxon>Lophotrochozoa</taxon>
        <taxon>Platyhelminthes</taxon>
        <taxon>Trematoda</taxon>
        <taxon>Digenea</taxon>
        <taxon>Plagiorchiida</taxon>
        <taxon>Pronocephalata</taxon>
        <taxon>Paramphistomoidea</taxon>
        <taxon>Paramphistomidae</taxon>
        <taxon>Calicophoron</taxon>
    </lineage>
</organism>
<sequence length="714" mass="79954">MTSSSRGHKRARSEDFVPVVVRFLEDDTSDEVYVPEDATGKWLFDEICRRQGITEEREYFGLRYLEREMLSSPTKQWLDLSRSVEHQLKNTHPRVVSFRIKHYPADPAADIKLPKTYYLLYRQLRRDLCSGRLVAPPDEMIRLGALVMQVELGDSSAQDPPQISAKNEVEQTYLSDFKVLHNHTRRTESLLLEEHKKLEGMLPSEAAGELIQLASSLETYGVDPIRVKTKGYGSRPIHLGLTHRGVAEFVSQRCQKLYLWPNIVWMKCDGRRFILAHAKPTSNKRKQTIETVTFKCETAAVARALWEWASDRHLFLTLDKSSAAKPVKSKRGLFSRTHTFKFSGRCRREILGRPTFAATLPADLSGASRVEQPEYLSGNRTRSGNIYSQSMVTLQTAPLISEGAMMPIDEQQTEDQTELTFGDRIHVSSKLMDHGSLARSQTSALQSTFSEPLNASQSPLDMSIRKKGASLGAEGLGGVPFSACMVHVHAEQMAPFFEDLPRRRYAPLSEIRQRKLIKNLGRRGPGVEDHGDIFDTDDEKERNELSSEAAIAALDAAADAGEAWADATEATHVVSESLAKPAESAESLSMAPSTPVISDETFLTPNHQQSLPSSQSLLLEPKEEVLVIDEHTVTSDIPPEQEEQIVPTTSGSWGFLAVSAGLLTGVSALGMAFLLETEAHSPIASAIRENPWFVDFETRYYRPFRNAVLNFWRR</sequence>
<dbReference type="PANTHER" id="PTHR23280:SF32">
    <property type="entry name" value="FI22325P1"/>
    <property type="match status" value="1"/>
</dbReference>
<dbReference type="SMART" id="SM01196">
    <property type="entry name" value="FERM_C"/>
    <property type="match status" value="1"/>
</dbReference>
<proteinExistence type="predicted"/>
<dbReference type="Gene3D" id="1.20.80.10">
    <property type="match status" value="1"/>
</dbReference>
<dbReference type="Pfam" id="PF00373">
    <property type="entry name" value="FERM_M"/>
    <property type="match status" value="1"/>
</dbReference>
<dbReference type="PANTHER" id="PTHR23280">
    <property type="entry name" value="4.1 G PROTEIN"/>
    <property type="match status" value="1"/>
</dbReference>
<evidence type="ECO:0000313" key="2">
    <source>
        <dbReference type="EMBL" id="CAL5132689.1"/>
    </source>
</evidence>
<dbReference type="SMART" id="SM00295">
    <property type="entry name" value="B41"/>
    <property type="match status" value="1"/>
</dbReference>
<dbReference type="Pfam" id="PF09379">
    <property type="entry name" value="FERM_N"/>
    <property type="match status" value="1"/>
</dbReference>
<name>A0AAV2T9H1_CALDB</name>
<protein>
    <recommendedName>
        <fullName evidence="1">FERM domain-containing protein</fullName>
    </recommendedName>
</protein>